<name>A0A4Z2HIQ0_9TELE</name>
<evidence type="ECO:0000313" key="3">
    <source>
        <dbReference type="Proteomes" id="UP000314294"/>
    </source>
</evidence>
<feature type="region of interest" description="Disordered" evidence="1">
    <location>
        <begin position="1"/>
        <end position="20"/>
    </location>
</feature>
<dbReference type="AlphaFoldDB" id="A0A4Z2HIQ0"/>
<dbReference type="EMBL" id="SRLO01000231">
    <property type="protein sequence ID" value="TNN65688.1"/>
    <property type="molecule type" value="Genomic_DNA"/>
</dbReference>
<dbReference type="Proteomes" id="UP000314294">
    <property type="component" value="Unassembled WGS sequence"/>
</dbReference>
<feature type="compositionally biased region" description="Low complexity" evidence="1">
    <location>
        <begin position="36"/>
        <end position="48"/>
    </location>
</feature>
<keyword evidence="3" id="KW-1185">Reference proteome</keyword>
<reference evidence="2 3" key="1">
    <citation type="submission" date="2019-03" db="EMBL/GenBank/DDBJ databases">
        <title>First draft genome of Liparis tanakae, snailfish: a comprehensive survey of snailfish specific genes.</title>
        <authorList>
            <person name="Kim W."/>
            <person name="Song I."/>
            <person name="Jeong J.-H."/>
            <person name="Kim D."/>
            <person name="Kim S."/>
            <person name="Ryu S."/>
            <person name="Song J.Y."/>
            <person name="Lee S.K."/>
        </authorList>
    </citation>
    <scope>NUCLEOTIDE SEQUENCE [LARGE SCALE GENOMIC DNA]</scope>
    <source>
        <tissue evidence="2">Muscle</tissue>
    </source>
</reference>
<accession>A0A4Z2HIQ0</accession>
<protein>
    <submittedName>
        <fullName evidence="2">Uncharacterized protein</fullName>
    </submittedName>
</protein>
<evidence type="ECO:0000313" key="2">
    <source>
        <dbReference type="EMBL" id="TNN65688.1"/>
    </source>
</evidence>
<sequence>MEHGEEEEEEEEGEVKENRYRLSTTVISVYMLMIGAQSPSSPPASEFPARPPAELPRSPLVTQTDSETLVGRSLRPGAAEWKHSTPGTASRPTLERQSPCPICHSTPITPCS</sequence>
<organism evidence="2 3">
    <name type="scientific">Liparis tanakae</name>
    <name type="common">Tanaka's snailfish</name>
    <dbReference type="NCBI Taxonomy" id="230148"/>
    <lineage>
        <taxon>Eukaryota</taxon>
        <taxon>Metazoa</taxon>
        <taxon>Chordata</taxon>
        <taxon>Craniata</taxon>
        <taxon>Vertebrata</taxon>
        <taxon>Euteleostomi</taxon>
        <taxon>Actinopterygii</taxon>
        <taxon>Neopterygii</taxon>
        <taxon>Teleostei</taxon>
        <taxon>Neoteleostei</taxon>
        <taxon>Acanthomorphata</taxon>
        <taxon>Eupercaria</taxon>
        <taxon>Perciformes</taxon>
        <taxon>Cottioidei</taxon>
        <taxon>Cottales</taxon>
        <taxon>Liparidae</taxon>
        <taxon>Liparis</taxon>
    </lineage>
</organism>
<evidence type="ECO:0000256" key="1">
    <source>
        <dbReference type="SAM" id="MobiDB-lite"/>
    </source>
</evidence>
<comment type="caution">
    <text evidence="2">The sequence shown here is derived from an EMBL/GenBank/DDBJ whole genome shotgun (WGS) entry which is preliminary data.</text>
</comment>
<gene>
    <name evidence="2" type="ORF">EYF80_024092</name>
</gene>
<proteinExistence type="predicted"/>
<feature type="compositionally biased region" description="Acidic residues" evidence="1">
    <location>
        <begin position="1"/>
        <end position="14"/>
    </location>
</feature>
<feature type="region of interest" description="Disordered" evidence="1">
    <location>
        <begin position="36"/>
        <end position="112"/>
    </location>
</feature>